<feature type="non-terminal residue" evidence="2">
    <location>
        <position position="89"/>
    </location>
</feature>
<evidence type="ECO:0000313" key="3">
    <source>
        <dbReference type="Proteomes" id="UP000747542"/>
    </source>
</evidence>
<dbReference type="EMBL" id="JAHLQT010000697">
    <property type="protein sequence ID" value="KAG7178127.1"/>
    <property type="molecule type" value="Genomic_DNA"/>
</dbReference>
<name>A0A8J5TW05_HOMAM</name>
<sequence>RKKSLKKFQGEQDEERQRLRGSSDQHNLPASVIPPRKLSPGRPPNEIMRDPNMSASQLKKAHPNLLQNVSERTIKHRLQKDHLPSRQAA</sequence>
<gene>
    <name evidence="2" type="ORF">Hamer_G003900</name>
</gene>
<evidence type="ECO:0000313" key="2">
    <source>
        <dbReference type="EMBL" id="KAG7178127.1"/>
    </source>
</evidence>
<proteinExistence type="predicted"/>
<feature type="region of interest" description="Disordered" evidence="1">
    <location>
        <begin position="1"/>
        <end position="59"/>
    </location>
</feature>
<accession>A0A8J5TW05</accession>
<evidence type="ECO:0000256" key="1">
    <source>
        <dbReference type="SAM" id="MobiDB-lite"/>
    </source>
</evidence>
<dbReference type="AlphaFoldDB" id="A0A8J5TW05"/>
<organism evidence="2 3">
    <name type="scientific">Homarus americanus</name>
    <name type="common">American lobster</name>
    <dbReference type="NCBI Taxonomy" id="6706"/>
    <lineage>
        <taxon>Eukaryota</taxon>
        <taxon>Metazoa</taxon>
        <taxon>Ecdysozoa</taxon>
        <taxon>Arthropoda</taxon>
        <taxon>Crustacea</taxon>
        <taxon>Multicrustacea</taxon>
        <taxon>Malacostraca</taxon>
        <taxon>Eumalacostraca</taxon>
        <taxon>Eucarida</taxon>
        <taxon>Decapoda</taxon>
        <taxon>Pleocyemata</taxon>
        <taxon>Astacidea</taxon>
        <taxon>Nephropoidea</taxon>
        <taxon>Nephropidae</taxon>
        <taxon>Homarus</taxon>
    </lineage>
</organism>
<protein>
    <submittedName>
        <fullName evidence="2">Uncharacterized protein</fullName>
    </submittedName>
</protein>
<comment type="caution">
    <text evidence="2">The sequence shown here is derived from an EMBL/GenBank/DDBJ whole genome shotgun (WGS) entry which is preliminary data.</text>
</comment>
<dbReference type="Proteomes" id="UP000747542">
    <property type="component" value="Unassembled WGS sequence"/>
</dbReference>
<feature type="compositionally biased region" description="Basic and acidic residues" evidence="1">
    <location>
        <begin position="80"/>
        <end position="89"/>
    </location>
</feature>
<keyword evidence="3" id="KW-1185">Reference proteome</keyword>
<feature type="region of interest" description="Disordered" evidence="1">
    <location>
        <begin position="70"/>
        <end position="89"/>
    </location>
</feature>
<reference evidence="2" key="1">
    <citation type="journal article" date="2021" name="Sci. Adv.">
        <title>The American lobster genome reveals insights on longevity, neural, and immune adaptations.</title>
        <authorList>
            <person name="Polinski J.M."/>
            <person name="Zimin A.V."/>
            <person name="Clark K.F."/>
            <person name="Kohn A.B."/>
            <person name="Sadowski N."/>
            <person name="Timp W."/>
            <person name="Ptitsyn A."/>
            <person name="Khanna P."/>
            <person name="Romanova D.Y."/>
            <person name="Williams P."/>
            <person name="Greenwood S.J."/>
            <person name="Moroz L.L."/>
            <person name="Walt D.R."/>
            <person name="Bodnar A.G."/>
        </authorList>
    </citation>
    <scope>NUCLEOTIDE SEQUENCE</scope>
    <source>
        <strain evidence="2">GMGI-L3</strain>
    </source>
</reference>